<feature type="non-terminal residue" evidence="1">
    <location>
        <position position="127"/>
    </location>
</feature>
<protein>
    <submittedName>
        <fullName evidence="1">Suppressor of G2 allele of SKP1 homolog</fullName>
    </submittedName>
</protein>
<dbReference type="Pfam" id="PF05002">
    <property type="entry name" value="SGS"/>
    <property type="match status" value="1"/>
</dbReference>
<sequence length="127" mass="14319">LQIQDDLKWGEHDVDVITKKLYLARDNKAEPSTASSHSYPTSSHIHRNWDKLAADIEKEEKDETLEGDAALNELFQKIYGEGSDEVKRAMNKSFVESGGTVLSTNWNDVGSKKVACKPPDGMEYKKY</sequence>
<keyword evidence="2" id="KW-1185">Reference proteome</keyword>
<name>A0A6S7I0X6_PARCT</name>
<dbReference type="InterPro" id="IPR044563">
    <property type="entry name" value="Sgt1-like"/>
</dbReference>
<dbReference type="PANTHER" id="PTHR45862">
    <property type="entry name" value="PROTEIN SGT1 HOMOLOG"/>
    <property type="match status" value="1"/>
</dbReference>
<dbReference type="OrthoDB" id="1898560at2759"/>
<proteinExistence type="predicted"/>
<dbReference type="EMBL" id="CACRXK020003843">
    <property type="protein sequence ID" value="CAB4000461.1"/>
    <property type="molecule type" value="Genomic_DNA"/>
</dbReference>
<accession>A0A6S7I0X6</accession>
<dbReference type="AlphaFoldDB" id="A0A6S7I0X6"/>
<dbReference type="Proteomes" id="UP001152795">
    <property type="component" value="Unassembled WGS sequence"/>
</dbReference>
<reference evidence="1" key="1">
    <citation type="submission" date="2020-04" db="EMBL/GenBank/DDBJ databases">
        <authorList>
            <person name="Alioto T."/>
            <person name="Alioto T."/>
            <person name="Gomez Garrido J."/>
        </authorList>
    </citation>
    <scope>NUCLEOTIDE SEQUENCE</scope>
    <source>
        <strain evidence="1">A484AB</strain>
    </source>
</reference>
<dbReference type="GO" id="GO:0051087">
    <property type="term" value="F:protein-folding chaperone binding"/>
    <property type="evidence" value="ECO:0007669"/>
    <property type="project" value="InterPro"/>
</dbReference>
<evidence type="ECO:0000313" key="1">
    <source>
        <dbReference type="EMBL" id="CAB4000461.1"/>
    </source>
</evidence>
<evidence type="ECO:0000313" key="2">
    <source>
        <dbReference type="Proteomes" id="UP001152795"/>
    </source>
</evidence>
<dbReference type="PROSITE" id="PS51048">
    <property type="entry name" value="SGS"/>
    <property type="match status" value="1"/>
</dbReference>
<comment type="caution">
    <text evidence="1">The sequence shown here is derived from an EMBL/GenBank/DDBJ whole genome shotgun (WGS) entry which is preliminary data.</text>
</comment>
<dbReference type="InterPro" id="IPR007699">
    <property type="entry name" value="SGS_dom"/>
</dbReference>
<gene>
    <name evidence="1" type="ORF">PACLA_8A081837</name>
</gene>
<organism evidence="1 2">
    <name type="scientific">Paramuricea clavata</name>
    <name type="common">Red gorgonian</name>
    <name type="synonym">Violescent sea-whip</name>
    <dbReference type="NCBI Taxonomy" id="317549"/>
    <lineage>
        <taxon>Eukaryota</taxon>
        <taxon>Metazoa</taxon>
        <taxon>Cnidaria</taxon>
        <taxon>Anthozoa</taxon>
        <taxon>Octocorallia</taxon>
        <taxon>Malacalcyonacea</taxon>
        <taxon>Plexauridae</taxon>
        <taxon>Paramuricea</taxon>
    </lineage>
</organism>